<organism evidence="2 3">
    <name type="scientific">Hesseltinella vesiculosa</name>
    <dbReference type="NCBI Taxonomy" id="101127"/>
    <lineage>
        <taxon>Eukaryota</taxon>
        <taxon>Fungi</taxon>
        <taxon>Fungi incertae sedis</taxon>
        <taxon>Mucoromycota</taxon>
        <taxon>Mucoromycotina</taxon>
        <taxon>Mucoromycetes</taxon>
        <taxon>Mucorales</taxon>
        <taxon>Cunninghamellaceae</taxon>
        <taxon>Hesseltinella</taxon>
    </lineage>
</organism>
<feature type="compositionally biased region" description="Low complexity" evidence="1">
    <location>
        <begin position="13"/>
        <end position="23"/>
    </location>
</feature>
<feature type="compositionally biased region" description="Basic residues" evidence="1">
    <location>
        <begin position="1"/>
        <end position="12"/>
    </location>
</feature>
<accession>A0A1X2GU40</accession>
<dbReference type="EMBL" id="MCGT01000003">
    <property type="protein sequence ID" value="ORX61535.1"/>
    <property type="molecule type" value="Genomic_DNA"/>
</dbReference>
<name>A0A1X2GU40_9FUNG</name>
<dbReference type="Proteomes" id="UP000242146">
    <property type="component" value="Unassembled WGS sequence"/>
</dbReference>
<protein>
    <submittedName>
        <fullName evidence="2">Uncharacterized protein</fullName>
    </submittedName>
</protein>
<evidence type="ECO:0000256" key="1">
    <source>
        <dbReference type="SAM" id="MobiDB-lite"/>
    </source>
</evidence>
<sequence length="235" mass="26257">MTKHKKKTKKHASSSVEAVVPAADTDDQPRSPSPDVATVPSSKVQADASPEAIDNTTEEVIAEPSIESVVQSSTEMVADESALNNNYNDPSYNDQQVPDLLSGLLKKQAEKAPKTWEEFCRASFDIYHRIRTWKLEQGAILGNLAWRQDELTEFAKDYIELIELYLSNKVEEDERAETLKKHLPAAILCVKMYIENAGTICLGQLRDWLADSENLDAPPVELGVANRLGWPFIQM</sequence>
<evidence type="ECO:0000313" key="3">
    <source>
        <dbReference type="Proteomes" id="UP000242146"/>
    </source>
</evidence>
<reference evidence="2 3" key="1">
    <citation type="submission" date="2016-07" db="EMBL/GenBank/DDBJ databases">
        <title>Pervasive Adenine N6-methylation of Active Genes in Fungi.</title>
        <authorList>
            <consortium name="DOE Joint Genome Institute"/>
            <person name="Mondo S.J."/>
            <person name="Dannebaum R.O."/>
            <person name="Kuo R.C."/>
            <person name="Labutti K."/>
            <person name="Haridas S."/>
            <person name="Kuo A."/>
            <person name="Salamov A."/>
            <person name="Ahrendt S.R."/>
            <person name="Lipzen A."/>
            <person name="Sullivan W."/>
            <person name="Andreopoulos W.B."/>
            <person name="Clum A."/>
            <person name="Lindquist E."/>
            <person name="Daum C."/>
            <person name="Ramamoorthy G.K."/>
            <person name="Gryganskyi A."/>
            <person name="Culley D."/>
            <person name="Magnuson J.K."/>
            <person name="James T.Y."/>
            <person name="O'Malley M.A."/>
            <person name="Stajich J.E."/>
            <person name="Spatafora J.W."/>
            <person name="Visel A."/>
            <person name="Grigoriev I.V."/>
        </authorList>
    </citation>
    <scope>NUCLEOTIDE SEQUENCE [LARGE SCALE GENOMIC DNA]</scope>
    <source>
        <strain evidence="2 3">NRRL 3301</strain>
    </source>
</reference>
<evidence type="ECO:0000313" key="2">
    <source>
        <dbReference type="EMBL" id="ORX61535.1"/>
    </source>
</evidence>
<comment type="caution">
    <text evidence="2">The sequence shown here is derived from an EMBL/GenBank/DDBJ whole genome shotgun (WGS) entry which is preliminary data.</text>
</comment>
<keyword evidence="3" id="KW-1185">Reference proteome</keyword>
<proteinExistence type="predicted"/>
<dbReference type="AlphaFoldDB" id="A0A1X2GU40"/>
<gene>
    <name evidence="2" type="ORF">DM01DRAFT_1124548</name>
</gene>
<feature type="region of interest" description="Disordered" evidence="1">
    <location>
        <begin position="1"/>
        <end position="56"/>
    </location>
</feature>
<dbReference type="OrthoDB" id="17644at2759"/>